<dbReference type="PROSITE" id="PS51869">
    <property type="entry name" value="APP_E1"/>
    <property type="match status" value="1"/>
</dbReference>
<proteinExistence type="inferred from homology"/>
<evidence type="ECO:0000313" key="5">
    <source>
        <dbReference type="Proteomes" id="UP000054359"/>
    </source>
</evidence>
<comment type="caution">
    <text evidence="1">Lacks conserved residue(s) required for the propagation of feature annotation.</text>
</comment>
<dbReference type="InterPro" id="IPR008154">
    <property type="entry name" value="Amyloid_glyco_extra"/>
</dbReference>
<evidence type="ECO:0000256" key="2">
    <source>
        <dbReference type="SAM" id="SignalP"/>
    </source>
</evidence>
<accession>A0A087TT10</accession>
<gene>
    <name evidence="4" type="ORF">X975_12802</name>
</gene>
<comment type="similarity">
    <text evidence="1">Belongs to the APP family.</text>
</comment>
<feature type="non-terminal residue" evidence="4">
    <location>
        <position position="83"/>
    </location>
</feature>
<organism evidence="4 5">
    <name type="scientific">Stegodyphus mimosarum</name>
    <name type="common">African social velvet spider</name>
    <dbReference type="NCBI Taxonomy" id="407821"/>
    <lineage>
        <taxon>Eukaryota</taxon>
        <taxon>Metazoa</taxon>
        <taxon>Ecdysozoa</taxon>
        <taxon>Arthropoda</taxon>
        <taxon>Chelicerata</taxon>
        <taxon>Arachnida</taxon>
        <taxon>Araneae</taxon>
        <taxon>Araneomorphae</taxon>
        <taxon>Entelegynae</taxon>
        <taxon>Eresoidea</taxon>
        <taxon>Eresidae</taxon>
        <taxon>Stegodyphus</taxon>
    </lineage>
</organism>
<dbReference type="AlphaFoldDB" id="A0A087TT10"/>
<dbReference type="InterPro" id="IPR036454">
    <property type="entry name" value="Amyloid_glyco_heparin-bd_sf"/>
</dbReference>
<feature type="domain" description="E1" evidence="3">
    <location>
        <begin position="35"/>
        <end position="83"/>
    </location>
</feature>
<reference evidence="4 5" key="1">
    <citation type="submission" date="2013-11" db="EMBL/GenBank/DDBJ databases">
        <title>Genome sequencing of Stegodyphus mimosarum.</title>
        <authorList>
            <person name="Bechsgaard J."/>
        </authorList>
    </citation>
    <scope>NUCLEOTIDE SEQUENCE [LARGE SCALE GENOMIC DNA]</scope>
</reference>
<dbReference type="STRING" id="407821.A0A087TT10"/>
<dbReference type="InterPro" id="IPR015849">
    <property type="entry name" value="Amyloid_glyco_heparin-bd"/>
</dbReference>
<dbReference type="SUPFAM" id="SSF56491">
    <property type="entry name" value="A heparin-binding domain"/>
    <property type="match status" value="1"/>
</dbReference>
<feature type="chain" id="PRO_5001829942" evidence="2">
    <location>
        <begin position="21"/>
        <end position="83"/>
    </location>
</feature>
<dbReference type="EMBL" id="KK116615">
    <property type="protein sequence ID" value="KFM68249.1"/>
    <property type="molecule type" value="Genomic_DNA"/>
</dbReference>
<evidence type="ECO:0000256" key="1">
    <source>
        <dbReference type="PROSITE-ProRule" id="PRU01217"/>
    </source>
</evidence>
<keyword evidence="5" id="KW-1185">Reference proteome</keyword>
<protein>
    <submittedName>
        <fullName evidence="4">Beta-amyloid-like protein</fullName>
    </submittedName>
</protein>
<dbReference type="GO" id="GO:0008201">
    <property type="term" value="F:heparin binding"/>
    <property type="evidence" value="ECO:0007669"/>
    <property type="project" value="UniProtKB-UniRule"/>
</dbReference>
<feature type="signal peptide" evidence="2">
    <location>
        <begin position="1"/>
        <end position="20"/>
    </location>
</feature>
<name>A0A087TT10_STEMI</name>
<sequence>MKLITSFFCVLFFASAFSSSREEEDANDNLDSGPNHFQPMVAVLCGHGKLLNKYLDENRRWVTDTDPKATCTKDKLEILEYCR</sequence>
<evidence type="ECO:0000259" key="3">
    <source>
        <dbReference type="PROSITE" id="PS51869"/>
    </source>
</evidence>
<keyword evidence="2" id="KW-0732">Signal</keyword>
<dbReference type="Gene3D" id="3.90.570.10">
    <property type="entry name" value="Amyloidogenic glycoprotein, heparin-binding domain"/>
    <property type="match status" value="1"/>
</dbReference>
<dbReference type="Proteomes" id="UP000054359">
    <property type="component" value="Unassembled WGS sequence"/>
</dbReference>
<dbReference type="Pfam" id="PF02177">
    <property type="entry name" value="APP_N"/>
    <property type="match status" value="1"/>
</dbReference>
<dbReference type="OrthoDB" id="6147836at2759"/>
<evidence type="ECO:0000313" key="4">
    <source>
        <dbReference type="EMBL" id="KFM68249.1"/>
    </source>
</evidence>